<evidence type="ECO:0000256" key="6">
    <source>
        <dbReference type="RuleBase" id="RU000716"/>
    </source>
</evidence>
<dbReference type="InterPro" id="IPR014284">
    <property type="entry name" value="RNA_pol_sigma-70_dom"/>
</dbReference>
<dbReference type="GO" id="GO:0006352">
    <property type="term" value="P:DNA-templated transcription initiation"/>
    <property type="evidence" value="ECO:0007669"/>
    <property type="project" value="InterPro"/>
</dbReference>
<accession>A0A2V2YNH3</accession>
<dbReference type="GO" id="GO:0003677">
    <property type="term" value="F:DNA binding"/>
    <property type="evidence" value="ECO:0007669"/>
    <property type="project" value="UniProtKB-KW"/>
</dbReference>
<dbReference type="InterPro" id="IPR039425">
    <property type="entry name" value="RNA_pol_sigma-70-like"/>
</dbReference>
<sequence>MLSFEYLEHVQAGLDRSAVLDELMKTYGRDVWNYALFLTRNRELADDITQDAFVKVYEKLYSYRGESSVRTWLLAITRNTALDAMRSSWFKRVMLLPQRLLTADSVPSAEREALDRELVHDTWSVVLDLPAKLREVLLLSAHHGLQMKEIAQLLGVSEGTVKSRLFRAREQASRKFKQREASAEYGEEEWT</sequence>
<protein>
    <recommendedName>
        <fullName evidence="6">RNA polymerase sigma factor</fullName>
    </recommendedName>
</protein>
<dbReference type="Pfam" id="PF08281">
    <property type="entry name" value="Sigma70_r4_2"/>
    <property type="match status" value="1"/>
</dbReference>
<evidence type="ECO:0000259" key="7">
    <source>
        <dbReference type="Pfam" id="PF04542"/>
    </source>
</evidence>
<evidence type="ECO:0000256" key="4">
    <source>
        <dbReference type="ARBA" id="ARBA00023125"/>
    </source>
</evidence>
<evidence type="ECO:0000256" key="3">
    <source>
        <dbReference type="ARBA" id="ARBA00023082"/>
    </source>
</evidence>
<evidence type="ECO:0000259" key="8">
    <source>
        <dbReference type="Pfam" id="PF08281"/>
    </source>
</evidence>
<gene>
    <name evidence="9" type="ORF">DFQ01_1228</name>
</gene>
<dbReference type="RefSeq" id="WP_342770008.1">
    <property type="nucleotide sequence ID" value="NZ_CP054613.1"/>
</dbReference>
<dbReference type="Gene3D" id="1.10.10.10">
    <property type="entry name" value="Winged helix-like DNA-binding domain superfamily/Winged helix DNA-binding domain"/>
    <property type="match status" value="1"/>
</dbReference>
<dbReference type="Proteomes" id="UP000246635">
    <property type="component" value="Unassembled WGS sequence"/>
</dbReference>
<dbReference type="GO" id="GO:0016987">
    <property type="term" value="F:sigma factor activity"/>
    <property type="evidence" value="ECO:0007669"/>
    <property type="project" value="UniProtKB-KW"/>
</dbReference>
<dbReference type="CDD" id="cd06171">
    <property type="entry name" value="Sigma70_r4"/>
    <property type="match status" value="1"/>
</dbReference>
<comment type="caution">
    <text evidence="9">The sequence shown here is derived from an EMBL/GenBank/DDBJ whole genome shotgun (WGS) entry which is preliminary data.</text>
</comment>
<dbReference type="SUPFAM" id="SSF88946">
    <property type="entry name" value="Sigma2 domain of RNA polymerase sigma factors"/>
    <property type="match status" value="1"/>
</dbReference>
<dbReference type="AlphaFoldDB" id="A0A2V2YNH3"/>
<dbReference type="Gene3D" id="1.10.1740.10">
    <property type="match status" value="1"/>
</dbReference>
<dbReference type="InterPro" id="IPR013325">
    <property type="entry name" value="RNA_pol_sigma_r2"/>
</dbReference>
<dbReference type="Pfam" id="PF04542">
    <property type="entry name" value="Sigma70_r2"/>
    <property type="match status" value="1"/>
</dbReference>
<name>A0A2V2YNH3_9BACL</name>
<dbReference type="EMBL" id="QGTQ01000022">
    <property type="protein sequence ID" value="PWV97277.1"/>
    <property type="molecule type" value="Genomic_DNA"/>
</dbReference>
<evidence type="ECO:0000256" key="5">
    <source>
        <dbReference type="ARBA" id="ARBA00023163"/>
    </source>
</evidence>
<dbReference type="InterPro" id="IPR007627">
    <property type="entry name" value="RNA_pol_sigma70_r2"/>
</dbReference>
<keyword evidence="10" id="KW-1185">Reference proteome</keyword>
<dbReference type="PANTHER" id="PTHR43133:SF46">
    <property type="entry name" value="RNA POLYMERASE SIGMA-70 FACTOR ECF SUBFAMILY"/>
    <property type="match status" value="1"/>
</dbReference>
<comment type="similarity">
    <text evidence="1 6">Belongs to the sigma-70 factor family. ECF subfamily.</text>
</comment>
<dbReference type="InterPro" id="IPR036388">
    <property type="entry name" value="WH-like_DNA-bd_sf"/>
</dbReference>
<evidence type="ECO:0000313" key="9">
    <source>
        <dbReference type="EMBL" id="PWV97277.1"/>
    </source>
</evidence>
<evidence type="ECO:0000313" key="10">
    <source>
        <dbReference type="Proteomes" id="UP000246635"/>
    </source>
</evidence>
<dbReference type="SUPFAM" id="SSF88659">
    <property type="entry name" value="Sigma3 and sigma4 domains of RNA polymerase sigma factors"/>
    <property type="match status" value="1"/>
</dbReference>
<dbReference type="PROSITE" id="PS01063">
    <property type="entry name" value="SIGMA70_ECF"/>
    <property type="match status" value="1"/>
</dbReference>
<dbReference type="InterPro" id="IPR013249">
    <property type="entry name" value="RNA_pol_sigma70_r4_t2"/>
</dbReference>
<dbReference type="PANTHER" id="PTHR43133">
    <property type="entry name" value="RNA POLYMERASE ECF-TYPE SIGMA FACTO"/>
    <property type="match status" value="1"/>
</dbReference>
<keyword evidence="5 6" id="KW-0804">Transcription</keyword>
<dbReference type="InterPro" id="IPR000838">
    <property type="entry name" value="RNA_pol_sigma70_ECF_CS"/>
</dbReference>
<dbReference type="GO" id="GO:0006950">
    <property type="term" value="P:response to stress"/>
    <property type="evidence" value="ECO:0007669"/>
    <property type="project" value="UniProtKB-ARBA"/>
</dbReference>
<keyword evidence="3 6" id="KW-0731">Sigma factor</keyword>
<evidence type="ECO:0000256" key="2">
    <source>
        <dbReference type="ARBA" id="ARBA00023015"/>
    </source>
</evidence>
<feature type="domain" description="RNA polymerase sigma factor 70 region 4 type 2" evidence="8">
    <location>
        <begin position="129"/>
        <end position="170"/>
    </location>
</feature>
<keyword evidence="2 6" id="KW-0805">Transcription regulation</keyword>
<evidence type="ECO:0000256" key="1">
    <source>
        <dbReference type="ARBA" id="ARBA00010641"/>
    </source>
</evidence>
<reference evidence="9 10" key="1">
    <citation type="submission" date="2018-05" db="EMBL/GenBank/DDBJ databases">
        <title>Genomic Encyclopedia of Type Strains, Phase III (KMG-III): the genomes of soil and plant-associated and newly described type strains.</title>
        <authorList>
            <person name="Whitman W."/>
        </authorList>
    </citation>
    <scope>NUCLEOTIDE SEQUENCE [LARGE SCALE GENOMIC DNA]</scope>
    <source>
        <strain evidence="9 10">CECT 5696</strain>
    </source>
</reference>
<dbReference type="NCBIfam" id="TIGR02937">
    <property type="entry name" value="sigma70-ECF"/>
    <property type="match status" value="1"/>
</dbReference>
<organism evidence="9 10">
    <name type="scientific">Paenibacillus cellulosilyticus</name>
    <dbReference type="NCBI Taxonomy" id="375489"/>
    <lineage>
        <taxon>Bacteria</taxon>
        <taxon>Bacillati</taxon>
        <taxon>Bacillota</taxon>
        <taxon>Bacilli</taxon>
        <taxon>Bacillales</taxon>
        <taxon>Paenibacillaceae</taxon>
        <taxon>Paenibacillus</taxon>
    </lineage>
</organism>
<feature type="domain" description="RNA polymerase sigma-70 region 2" evidence="7">
    <location>
        <begin position="23"/>
        <end position="89"/>
    </location>
</feature>
<proteinExistence type="inferred from homology"/>
<dbReference type="InterPro" id="IPR013324">
    <property type="entry name" value="RNA_pol_sigma_r3/r4-like"/>
</dbReference>
<keyword evidence="4 6" id="KW-0238">DNA-binding</keyword>